<evidence type="ECO:0000256" key="3">
    <source>
        <dbReference type="ARBA" id="ARBA00023125"/>
    </source>
</evidence>
<name>A0AAW8CWY7_9BURK</name>
<dbReference type="FunFam" id="1.10.10.10:FF:000001">
    <property type="entry name" value="LysR family transcriptional regulator"/>
    <property type="match status" value="1"/>
</dbReference>
<dbReference type="EMBL" id="JAUSRD010000010">
    <property type="protein sequence ID" value="MDP9894850.1"/>
    <property type="molecule type" value="Genomic_DNA"/>
</dbReference>
<dbReference type="Gene3D" id="1.10.10.10">
    <property type="entry name" value="Winged helix-like DNA-binding domain superfamily/Winged helix DNA-binding domain"/>
    <property type="match status" value="1"/>
</dbReference>
<accession>A0AAW8CWY7</accession>
<comment type="caution">
    <text evidence="6">The sequence shown here is derived from an EMBL/GenBank/DDBJ whole genome shotgun (WGS) entry which is preliminary data.</text>
</comment>
<dbReference type="PANTHER" id="PTHR30346">
    <property type="entry name" value="TRANSCRIPTIONAL DUAL REGULATOR HCAR-RELATED"/>
    <property type="match status" value="1"/>
</dbReference>
<dbReference type="GO" id="GO:0003677">
    <property type="term" value="F:DNA binding"/>
    <property type="evidence" value="ECO:0007669"/>
    <property type="project" value="UniProtKB-KW"/>
</dbReference>
<evidence type="ECO:0000313" key="6">
    <source>
        <dbReference type="EMBL" id="MDP9894850.1"/>
    </source>
</evidence>
<feature type="domain" description="HTH lysR-type" evidence="5">
    <location>
        <begin position="1"/>
        <end position="58"/>
    </location>
</feature>
<dbReference type="RefSeq" id="WP_307685807.1">
    <property type="nucleotide sequence ID" value="NZ_JAUSRD010000010.1"/>
</dbReference>
<dbReference type="PROSITE" id="PS50931">
    <property type="entry name" value="HTH_LYSR"/>
    <property type="match status" value="1"/>
</dbReference>
<organism evidence="6 7">
    <name type="scientific">Variovorax boronicumulans</name>
    <dbReference type="NCBI Taxonomy" id="436515"/>
    <lineage>
        <taxon>Bacteria</taxon>
        <taxon>Pseudomonadati</taxon>
        <taxon>Pseudomonadota</taxon>
        <taxon>Betaproteobacteria</taxon>
        <taxon>Burkholderiales</taxon>
        <taxon>Comamonadaceae</taxon>
        <taxon>Variovorax</taxon>
    </lineage>
</organism>
<dbReference type="InterPro" id="IPR000847">
    <property type="entry name" value="LysR_HTH_N"/>
</dbReference>
<evidence type="ECO:0000256" key="1">
    <source>
        <dbReference type="ARBA" id="ARBA00009437"/>
    </source>
</evidence>
<comment type="similarity">
    <text evidence="1">Belongs to the LysR transcriptional regulatory family.</text>
</comment>
<evidence type="ECO:0000259" key="5">
    <source>
        <dbReference type="PROSITE" id="PS50931"/>
    </source>
</evidence>
<evidence type="ECO:0000256" key="2">
    <source>
        <dbReference type="ARBA" id="ARBA00023015"/>
    </source>
</evidence>
<dbReference type="CDD" id="cd08414">
    <property type="entry name" value="PBP2_LTTR_aromatics_like"/>
    <property type="match status" value="1"/>
</dbReference>
<dbReference type="Pfam" id="PF03466">
    <property type="entry name" value="LysR_substrate"/>
    <property type="match status" value="1"/>
</dbReference>
<evidence type="ECO:0000313" key="7">
    <source>
        <dbReference type="Proteomes" id="UP001242045"/>
    </source>
</evidence>
<dbReference type="AlphaFoldDB" id="A0AAW8CWY7"/>
<dbReference type="PANTHER" id="PTHR30346:SF28">
    <property type="entry name" value="HTH-TYPE TRANSCRIPTIONAL REGULATOR CYNR"/>
    <property type="match status" value="1"/>
</dbReference>
<dbReference type="Pfam" id="PF00126">
    <property type="entry name" value="HTH_1"/>
    <property type="match status" value="1"/>
</dbReference>
<proteinExistence type="inferred from homology"/>
<gene>
    <name evidence="6" type="ORF">J2W31_003975</name>
</gene>
<dbReference type="InterPro" id="IPR036388">
    <property type="entry name" value="WH-like_DNA-bd_sf"/>
</dbReference>
<dbReference type="Proteomes" id="UP001242045">
    <property type="component" value="Unassembled WGS sequence"/>
</dbReference>
<dbReference type="GO" id="GO:0032993">
    <property type="term" value="C:protein-DNA complex"/>
    <property type="evidence" value="ECO:0007669"/>
    <property type="project" value="TreeGrafter"/>
</dbReference>
<dbReference type="SUPFAM" id="SSF46785">
    <property type="entry name" value="Winged helix' DNA-binding domain"/>
    <property type="match status" value="1"/>
</dbReference>
<dbReference type="PRINTS" id="PR00039">
    <property type="entry name" value="HTHLYSR"/>
</dbReference>
<dbReference type="InterPro" id="IPR036390">
    <property type="entry name" value="WH_DNA-bd_sf"/>
</dbReference>
<sequence length="296" mass="32086">MDTRQMRCVVAIADSGSLTRAAEILGLAQPALTQTVNRLEAEIGTRLFIRSRRGATLTEAGHAVIDDMRASLAYGNGALARARAIGTGISGELTIGFVSHALYEVLPRALRRFRELHPSVQFRLREMNNAELVESLERGHIDIALLHPPVSVNAKVHELKLGAEAMIAALPSTFKLADDGCVSLAELAQQGLVWFPEQQVSGLRNEMLSAIRSAGHHVAIVQEANRTLTVLAAVAGGLGWSLLPCSVRALHHEGVRYAEVRDGACLPPYELAAMWRMRSRSSFADAFATVLATRVR</sequence>
<evidence type="ECO:0000256" key="4">
    <source>
        <dbReference type="ARBA" id="ARBA00023163"/>
    </source>
</evidence>
<dbReference type="GO" id="GO:0003700">
    <property type="term" value="F:DNA-binding transcription factor activity"/>
    <property type="evidence" value="ECO:0007669"/>
    <property type="project" value="InterPro"/>
</dbReference>
<keyword evidence="2" id="KW-0805">Transcription regulation</keyword>
<keyword evidence="4" id="KW-0804">Transcription</keyword>
<reference evidence="6" key="1">
    <citation type="submission" date="2023-07" db="EMBL/GenBank/DDBJ databases">
        <title>Sorghum-associated microbial communities from plants grown in Nebraska, USA.</title>
        <authorList>
            <person name="Schachtman D."/>
        </authorList>
    </citation>
    <scope>NUCLEOTIDE SEQUENCE</scope>
    <source>
        <strain evidence="6">DS3754</strain>
    </source>
</reference>
<dbReference type="Gene3D" id="3.40.190.10">
    <property type="entry name" value="Periplasmic binding protein-like II"/>
    <property type="match status" value="2"/>
</dbReference>
<dbReference type="InterPro" id="IPR005119">
    <property type="entry name" value="LysR_subst-bd"/>
</dbReference>
<protein>
    <submittedName>
        <fullName evidence="6">DNA-binding transcriptional LysR family regulator</fullName>
    </submittedName>
</protein>
<dbReference type="SUPFAM" id="SSF53850">
    <property type="entry name" value="Periplasmic binding protein-like II"/>
    <property type="match status" value="1"/>
</dbReference>
<keyword evidence="3 6" id="KW-0238">DNA-binding</keyword>